<organism evidence="12 13">
    <name type="scientific">Alternaria panax</name>
    <dbReference type="NCBI Taxonomy" id="48097"/>
    <lineage>
        <taxon>Eukaryota</taxon>
        <taxon>Fungi</taxon>
        <taxon>Dikarya</taxon>
        <taxon>Ascomycota</taxon>
        <taxon>Pezizomycotina</taxon>
        <taxon>Dothideomycetes</taxon>
        <taxon>Pleosporomycetidae</taxon>
        <taxon>Pleosporales</taxon>
        <taxon>Pleosporineae</taxon>
        <taxon>Pleosporaceae</taxon>
        <taxon>Alternaria</taxon>
        <taxon>Alternaria sect. Panax</taxon>
    </lineage>
</organism>
<evidence type="ECO:0000313" key="12">
    <source>
        <dbReference type="EMBL" id="KAG9189985.1"/>
    </source>
</evidence>
<keyword evidence="5" id="KW-0547">Nucleotide-binding</keyword>
<evidence type="ECO:0000259" key="11">
    <source>
        <dbReference type="PROSITE" id="PS50893"/>
    </source>
</evidence>
<feature type="domain" description="ABC transporter" evidence="11">
    <location>
        <begin position="128"/>
        <end position="370"/>
    </location>
</feature>
<evidence type="ECO:0000313" key="13">
    <source>
        <dbReference type="Proteomes" id="UP001199106"/>
    </source>
</evidence>
<dbReference type="PANTHER" id="PTHR19241">
    <property type="entry name" value="ATP-BINDING CASSETTE TRANSPORTER"/>
    <property type="match status" value="1"/>
</dbReference>
<keyword evidence="8 10" id="KW-0472">Membrane</keyword>
<feature type="compositionally biased region" description="Basic and acidic residues" evidence="9">
    <location>
        <begin position="414"/>
        <end position="428"/>
    </location>
</feature>
<evidence type="ECO:0000256" key="9">
    <source>
        <dbReference type="SAM" id="MobiDB-lite"/>
    </source>
</evidence>
<keyword evidence="13" id="KW-1185">Reference proteome</keyword>
<evidence type="ECO:0000256" key="6">
    <source>
        <dbReference type="ARBA" id="ARBA00022840"/>
    </source>
</evidence>
<evidence type="ECO:0000256" key="3">
    <source>
        <dbReference type="ARBA" id="ARBA00022448"/>
    </source>
</evidence>
<dbReference type="GO" id="GO:0005524">
    <property type="term" value="F:ATP binding"/>
    <property type="evidence" value="ECO:0007669"/>
    <property type="project" value="UniProtKB-KW"/>
</dbReference>
<feature type="transmembrane region" description="Helical" evidence="10">
    <location>
        <begin position="104"/>
        <end position="127"/>
    </location>
</feature>
<evidence type="ECO:0000256" key="1">
    <source>
        <dbReference type="ARBA" id="ARBA00004141"/>
    </source>
</evidence>
<protein>
    <recommendedName>
        <fullName evidence="11">ABC transporter domain-containing protein</fullName>
    </recommendedName>
</protein>
<dbReference type="GO" id="GO:0016887">
    <property type="term" value="F:ATP hydrolysis activity"/>
    <property type="evidence" value="ECO:0007669"/>
    <property type="project" value="InterPro"/>
</dbReference>
<dbReference type="GO" id="GO:0140359">
    <property type="term" value="F:ABC-type transporter activity"/>
    <property type="evidence" value="ECO:0007669"/>
    <property type="project" value="InterPro"/>
</dbReference>
<keyword evidence="6" id="KW-0067">ATP-binding</keyword>
<comment type="subcellular location">
    <subcellularLocation>
        <location evidence="1">Membrane</location>
        <topology evidence="1">Multi-pass membrane protein</topology>
    </subcellularLocation>
</comment>
<dbReference type="InterPro" id="IPR043926">
    <property type="entry name" value="ABCG_dom"/>
</dbReference>
<feature type="transmembrane region" description="Helical" evidence="10">
    <location>
        <begin position="464"/>
        <end position="483"/>
    </location>
</feature>
<dbReference type="SMART" id="SM00382">
    <property type="entry name" value="AAA"/>
    <property type="match status" value="1"/>
</dbReference>
<dbReference type="InterPro" id="IPR027417">
    <property type="entry name" value="P-loop_NTPase"/>
</dbReference>
<dbReference type="SUPFAM" id="SSF52540">
    <property type="entry name" value="P-loop containing nucleoside triphosphate hydrolases"/>
    <property type="match status" value="1"/>
</dbReference>
<keyword evidence="7 10" id="KW-1133">Transmembrane helix</keyword>
<dbReference type="Pfam" id="PF01061">
    <property type="entry name" value="ABC2_membrane"/>
    <property type="match status" value="2"/>
</dbReference>
<dbReference type="InterPro" id="IPR003593">
    <property type="entry name" value="AAA+_ATPase"/>
</dbReference>
<comment type="similarity">
    <text evidence="2">Belongs to the ABC transporter superfamily. ABCG family. PDR (TC 3.A.1.205) subfamily.</text>
</comment>
<evidence type="ECO:0000256" key="2">
    <source>
        <dbReference type="ARBA" id="ARBA00006012"/>
    </source>
</evidence>
<dbReference type="AlphaFoldDB" id="A0AAD4FHD4"/>
<evidence type="ECO:0000256" key="5">
    <source>
        <dbReference type="ARBA" id="ARBA00022741"/>
    </source>
</evidence>
<evidence type="ECO:0000256" key="10">
    <source>
        <dbReference type="SAM" id="Phobius"/>
    </source>
</evidence>
<evidence type="ECO:0000256" key="8">
    <source>
        <dbReference type="ARBA" id="ARBA00023136"/>
    </source>
</evidence>
<name>A0AAD4FHD4_9PLEO</name>
<dbReference type="InterPro" id="IPR003439">
    <property type="entry name" value="ABC_transporter-like_ATP-bd"/>
</dbReference>
<feature type="transmembrane region" description="Helical" evidence="10">
    <location>
        <begin position="133"/>
        <end position="154"/>
    </location>
</feature>
<dbReference type="Pfam" id="PF00005">
    <property type="entry name" value="ABC_tran"/>
    <property type="match status" value="1"/>
</dbReference>
<gene>
    <name evidence="12" type="ORF">G6011_08073</name>
</gene>
<keyword evidence="4 10" id="KW-0812">Transmembrane</keyword>
<dbReference type="GO" id="GO:0016020">
    <property type="term" value="C:membrane"/>
    <property type="evidence" value="ECO:0007669"/>
    <property type="project" value="UniProtKB-SubCell"/>
</dbReference>
<dbReference type="Pfam" id="PF19055">
    <property type="entry name" value="ABC2_membrane_7"/>
    <property type="match status" value="1"/>
</dbReference>
<evidence type="ECO:0000256" key="4">
    <source>
        <dbReference type="ARBA" id="ARBA00022692"/>
    </source>
</evidence>
<feature type="region of interest" description="Disordered" evidence="9">
    <location>
        <begin position="414"/>
        <end position="434"/>
    </location>
</feature>
<feature type="transmembrane region" description="Helical" evidence="10">
    <location>
        <begin position="495"/>
        <end position="514"/>
    </location>
</feature>
<reference evidence="12" key="1">
    <citation type="submission" date="2021-07" db="EMBL/GenBank/DDBJ databases">
        <title>Genome Resource of American Ginseng Black Spot Pathogen Alternaria panax.</title>
        <authorList>
            <person name="Qiu C."/>
            <person name="Wang W."/>
            <person name="Liu Z."/>
        </authorList>
    </citation>
    <scope>NUCLEOTIDE SEQUENCE</scope>
    <source>
        <strain evidence="12">BNCC115425</strain>
    </source>
</reference>
<dbReference type="InterPro" id="IPR013525">
    <property type="entry name" value="ABC2_TM"/>
</dbReference>
<sequence length="528" mass="58373">MNAITALVVGSLFYNLSPNTASFSQRAALIFFTVVMNAIASSLEVLLLYGQRPIVEKHLRYAFYHPSAEAFASILTDIPYKVGNAIFFNVVIFMITGLRREPGAFFFFLFTCFLTTITMSMMFRLLASSTRSLAQALVPTGVMIATMALIDGWVESGAITALMGVSGAGKTTLLNALADRLPSGIVSGDVLFNERVRALSFGRKTGYVQQHDIHLPTDTVREALSFSALLRLPSSMSKQEKLNIVNDTIQVLDMESFADALIGNPGDGLNVEQRRRLSIGVELVAKPELLFLDEPTSGLDSATAWSICSLLEKLRTSGQAILCTIHQPSAPIFAKFDRLILLGSGGKTLYSGDIGHRAAQVIEYFERRSGTTCPKSANPAEWLLKVSATTSGLQSDVDWTKTWYESPEYRSAQERLSASDESRDRDLAQEQGVNDNEYGESQLTQLRIVTGRVFRQYWRSPSYIYSKLALVLGASLLSGFSLFQSARSLQGLSNQLFSIFMLFTIFGQLTQQIMPNFVMQRTLYEGRE</sequence>
<dbReference type="FunFam" id="3.40.50.300:FF:000054">
    <property type="entry name" value="ABC multidrug transporter atrF"/>
    <property type="match status" value="1"/>
</dbReference>
<keyword evidence="3" id="KW-0813">Transport</keyword>
<accession>A0AAD4FHD4</accession>
<evidence type="ECO:0000256" key="7">
    <source>
        <dbReference type="ARBA" id="ARBA00022989"/>
    </source>
</evidence>
<proteinExistence type="inferred from homology"/>
<feature type="transmembrane region" description="Helical" evidence="10">
    <location>
        <begin position="28"/>
        <end position="50"/>
    </location>
</feature>
<dbReference type="EMBL" id="JAANER010000004">
    <property type="protein sequence ID" value="KAG9189985.1"/>
    <property type="molecule type" value="Genomic_DNA"/>
</dbReference>
<dbReference type="PROSITE" id="PS50893">
    <property type="entry name" value="ABC_TRANSPORTER_2"/>
    <property type="match status" value="1"/>
</dbReference>
<comment type="caution">
    <text evidence="12">The sequence shown here is derived from an EMBL/GenBank/DDBJ whole genome shotgun (WGS) entry which is preliminary data.</text>
</comment>
<dbReference type="Proteomes" id="UP001199106">
    <property type="component" value="Unassembled WGS sequence"/>
</dbReference>
<dbReference type="Gene3D" id="3.40.50.300">
    <property type="entry name" value="P-loop containing nucleotide triphosphate hydrolases"/>
    <property type="match status" value="1"/>
</dbReference>